<dbReference type="GO" id="GO:0022857">
    <property type="term" value="F:transmembrane transporter activity"/>
    <property type="evidence" value="ECO:0007669"/>
    <property type="project" value="InterPro"/>
</dbReference>
<evidence type="ECO:0000256" key="6">
    <source>
        <dbReference type="ARBA" id="ARBA00022989"/>
    </source>
</evidence>
<name>A0A934QKU7_9PROT</name>
<evidence type="ECO:0000256" key="1">
    <source>
        <dbReference type="ARBA" id="ARBA00004651"/>
    </source>
</evidence>
<evidence type="ECO:0000313" key="11">
    <source>
        <dbReference type="Proteomes" id="UP000778970"/>
    </source>
</evidence>
<gene>
    <name evidence="10" type="ORF">CKO21_17480</name>
</gene>
<evidence type="ECO:0000256" key="7">
    <source>
        <dbReference type="ARBA" id="ARBA00023136"/>
    </source>
</evidence>
<evidence type="ECO:0000256" key="4">
    <source>
        <dbReference type="ARBA" id="ARBA00022475"/>
    </source>
</evidence>
<keyword evidence="3" id="KW-0813">Transport</keyword>
<evidence type="ECO:0000256" key="5">
    <source>
        <dbReference type="ARBA" id="ARBA00022692"/>
    </source>
</evidence>
<dbReference type="Pfam" id="PF01032">
    <property type="entry name" value="FecCD"/>
    <property type="match status" value="1"/>
</dbReference>
<feature type="compositionally biased region" description="Basic and acidic residues" evidence="8">
    <location>
        <begin position="55"/>
        <end position="64"/>
    </location>
</feature>
<reference evidence="10" key="2">
    <citation type="journal article" date="2020" name="Microorganisms">
        <title>Osmotic Adaptation and Compatible Solute Biosynthesis of Phototrophic Bacteria as Revealed from Genome Analyses.</title>
        <authorList>
            <person name="Imhoff J.F."/>
            <person name="Rahn T."/>
            <person name="Kunzel S."/>
            <person name="Keller A."/>
            <person name="Neulinger S.C."/>
        </authorList>
    </citation>
    <scope>NUCLEOTIDE SEQUENCE</scope>
    <source>
        <strain evidence="10">DSM 9154</strain>
    </source>
</reference>
<feature type="transmembrane region" description="Helical" evidence="9">
    <location>
        <begin position="296"/>
        <end position="314"/>
    </location>
</feature>
<comment type="caution">
    <text evidence="10">The sequence shown here is derived from an EMBL/GenBank/DDBJ whole genome shotgun (WGS) entry which is preliminary data.</text>
</comment>
<feature type="transmembrane region" description="Helical" evidence="9">
    <location>
        <begin position="407"/>
        <end position="427"/>
    </location>
</feature>
<feature type="transmembrane region" description="Helical" evidence="9">
    <location>
        <begin position="377"/>
        <end position="395"/>
    </location>
</feature>
<evidence type="ECO:0000256" key="9">
    <source>
        <dbReference type="SAM" id="Phobius"/>
    </source>
</evidence>
<accession>A0A934QKU7</accession>
<comment type="similarity">
    <text evidence="2">Belongs to the binding-protein-dependent transport system permease family. FecCD subfamily.</text>
</comment>
<dbReference type="Proteomes" id="UP000778970">
    <property type="component" value="Unassembled WGS sequence"/>
</dbReference>
<dbReference type="CDD" id="cd06550">
    <property type="entry name" value="TM_ABC_iron-siderophores_like"/>
    <property type="match status" value="1"/>
</dbReference>
<dbReference type="FunFam" id="1.10.3470.10:FF:000001">
    <property type="entry name" value="Vitamin B12 ABC transporter permease BtuC"/>
    <property type="match status" value="1"/>
</dbReference>
<feature type="transmembrane region" description="Helical" evidence="9">
    <location>
        <begin position="219"/>
        <end position="238"/>
    </location>
</feature>
<keyword evidence="5 9" id="KW-0812">Transmembrane</keyword>
<dbReference type="PANTHER" id="PTHR30472">
    <property type="entry name" value="FERRIC ENTEROBACTIN TRANSPORT SYSTEM PERMEASE PROTEIN"/>
    <property type="match status" value="1"/>
</dbReference>
<evidence type="ECO:0000256" key="8">
    <source>
        <dbReference type="SAM" id="MobiDB-lite"/>
    </source>
</evidence>
<proteinExistence type="inferred from homology"/>
<dbReference type="GO" id="GO:0005886">
    <property type="term" value="C:plasma membrane"/>
    <property type="evidence" value="ECO:0007669"/>
    <property type="project" value="UniProtKB-SubCell"/>
</dbReference>
<dbReference type="EMBL" id="NRRE01000033">
    <property type="protein sequence ID" value="MBK1699038.1"/>
    <property type="molecule type" value="Genomic_DNA"/>
</dbReference>
<protein>
    <submittedName>
        <fullName evidence="10">Iron ABC transporter permease</fullName>
    </submittedName>
</protein>
<keyword evidence="4" id="KW-1003">Cell membrane</keyword>
<dbReference type="InterPro" id="IPR000522">
    <property type="entry name" value="ABC_transptr_permease_BtuC"/>
</dbReference>
<dbReference type="InterPro" id="IPR037294">
    <property type="entry name" value="ABC_BtuC-like"/>
</dbReference>
<dbReference type="PANTHER" id="PTHR30472:SF25">
    <property type="entry name" value="ABC TRANSPORTER PERMEASE PROTEIN MJ0876-RELATED"/>
    <property type="match status" value="1"/>
</dbReference>
<feature type="transmembrane region" description="Helical" evidence="9">
    <location>
        <begin position="163"/>
        <end position="184"/>
    </location>
</feature>
<dbReference type="AlphaFoldDB" id="A0A934QKU7"/>
<evidence type="ECO:0000313" key="10">
    <source>
        <dbReference type="EMBL" id="MBK1699038.1"/>
    </source>
</evidence>
<comment type="subcellular location">
    <subcellularLocation>
        <location evidence="1">Cell membrane</location>
        <topology evidence="1">Multi-pass membrane protein</topology>
    </subcellularLocation>
</comment>
<organism evidence="10 11">
    <name type="scientific">Rhodovibrio salinarum</name>
    <dbReference type="NCBI Taxonomy" id="1087"/>
    <lineage>
        <taxon>Bacteria</taxon>
        <taxon>Pseudomonadati</taxon>
        <taxon>Pseudomonadota</taxon>
        <taxon>Alphaproteobacteria</taxon>
        <taxon>Rhodospirillales</taxon>
        <taxon>Rhodovibrionaceae</taxon>
        <taxon>Rhodovibrio</taxon>
    </lineage>
</organism>
<feature type="region of interest" description="Disordered" evidence="8">
    <location>
        <begin position="1"/>
        <end position="72"/>
    </location>
</feature>
<feature type="transmembrane region" description="Helical" evidence="9">
    <location>
        <begin position="334"/>
        <end position="365"/>
    </location>
</feature>
<feature type="transmembrane region" description="Helical" evidence="9">
    <location>
        <begin position="191"/>
        <end position="213"/>
    </location>
</feature>
<keyword evidence="6 9" id="KW-1133">Transmembrane helix</keyword>
<evidence type="ECO:0000256" key="2">
    <source>
        <dbReference type="ARBA" id="ARBA00007935"/>
    </source>
</evidence>
<dbReference type="SUPFAM" id="SSF81345">
    <property type="entry name" value="ABC transporter involved in vitamin B12 uptake, BtuC"/>
    <property type="match status" value="1"/>
</dbReference>
<reference evidence="10" key="1">
    <citation type="submission" date="2017-08" db="EMBL/GenBank/DDBJ databases">
        <authorList>
            <person name="Imhoff J.F."/>
            <person name="Rahn T."/>
            <person name="Kuenzel S."/>
            <person name="Neulinger S.C."/>
        </authorList>
    </citation>
    <scope>NUCLEOTIDE SEQUENCE</scope>
    <source>
        <strain evidence="10">DSM 9154</strain>
    </source>
</reference>
<dbReference type="Gene3D" id="1.10.3470.10">
    <property type="entry name" value="ABC transporter involved in vitamin B12 uptake, BtuC"/>
    <property type="match status" value="1"/>
</dbReference>
<keyword evidence="7 9" id="KW-0472">Membrane</keyword>
<feature type="transmembrane region" description="Helical" evidence="9">
    <location>
        <begin position="101"/>
        <end position="122"/>
    </location>
</feature>
<evidence type="ECO:0000256" key="3">
    <source>
        <dbReference type="ARBA" id="ARBA00022448"/>
    </source>
</evidence>
<feature type="compositionally biased region" description="Basic and acidic residues" evidence="8">
    <location>
        <begin position="38"/>
        <end position="48"/>
    </location>
</feature>
<sequence length="433" mass="44404">MADRRLGDDCAEEPDDHRDRAHGPAPVPGRRLQAQTRVPEDRSRDPAHGRGAAGPDRDHGRPCDAADPAAGQWARNVGRRGRVVRAEQVIRSVRQMAVARGAGYGTLALLLLVVTFALGASIGETPIPVTVVGQTVANHLFGASYELDPIEAGIVWNYRLSRAVVAACCGAALALSGVILQALLRNALADPYILGISAGASTGAVSVAILGIGGGAISLSFGAFVGSLAAFAFVALLARGAGRGKGQIILAGVAGSQLFNALTSFIVTKSASAEQVRGIMFWLLGNLSGVRWPDGALALPAAAIGTCVCLWYARALDAFTFGTDSAASLGIAVWRVQALLIAAAALMTAVMVSIVGSIGFVGLVIPHAARLVVGVRHSRLIPASALVGAVFLVVSDVVSRTVISGQVLPIGVVTALVGAPAFAFILVQGQRKS</sequence>
<keyword evidence="11" id="KW-1185">Reference proteome</keyword>